<dbReference type="GO" id="GO:0003676">
    <property type="term" value="F:nucleic acid binding"/>
    <property type="evidence" value="ECO:0007669"/>
    <property type="project" value="InterPro"/>
</dbReference>
<keyword evidence="6" id="KW-1185">Reference proteome</keyword>
<dbReference type="SUPFAM" id="SSF53335">
    <property type="entry name" value="S-adenosyl-L-methionine-dependent methyltransferases"/>
    <property type="match status" value="1"/>
</dbReference>
<dbReference type="Pfam" id="PF05175">
    <property type="entry name" value="MTS"/>
    <property type="match status" value="1"/>
</dbReference>
<dbReference type="GO" id="GO:0032259">
    <property type="term" value="P:methylation"/>
    <property type="evidence" value="ECO:0007669"/>
    <property type="project" value="UniProtKB-KW"/>
</dbReference>
<dbReference type="InterPro" id="IPR029063">
    <property type="entry name" value="SAM-dependent_MTases_sf"/>
</dbReference>
<evidence type="ECO:0000259" key="4">
    <source>
        <dbReference type="Pfam" id="PF05175"/>
    </source>
</evidence>
<keyword evidence="3" id="KW-0949">S-adenosyl-L-methionine</keyword>
<dbReference type="Proteomes" id="UP000028631">
    <property type="component" value="Unassembled WGS sequence"/>
</dbReference>
<reference evidence="5 6" key="1">
    <citation type="submission" date="2014-07" db="EMBL/GenBank/DDBJ databases">
        <title>Draft Genome Sequences of Environmental Pseudomonas syringae strains.</title>
        <authorList>
            <person name="Baltrus D.A."/>
            <person name="Berge O."/>
            <person name="Morris C."/>
        </authorList>
    </citation>
    <scope>NUCLEOTIDE SEQUENCE [LARGE SCALE GENOMIC DNA]</scope>
    <source>
        <strain evidence="5 6">GAW0119</strain>
    </source>
</reference>
<accession>A0A085V560</accession>
<organism evidence="5 6">
    <name type="scientific">Pseudomonas syringae</name>
    <dbReference type="NCBI Taxonomy" id="317"/>
    <lineage>
        <taxon>Bacteria</taxon>
        <taxon>Pseudomonadati</taxon>
        <taxon>Pseudomonadota</taxon>
        <taxon>Gammaproteobacteria</taxon>
        <taxon>Pseudomonadales</taxon>
        <taxon>Pseudomonadaceae</taxon>
        <taxon>Pseudomonas</taxon>
    </lineage>
</organism>
<keyword evidence="1 5" id="KW-0489">Methyltransferase</keyword>
<comment type="caution">
    <text evidence="5">The sequence shown here is derived from an EMBL/GenBank/DDBJ whole genome shotgun (WGS) entry which is preliminary data.</text>
</comment>
<dbReference type="InterPro" id="IPR007848">
    <property type="entry name" value="Small_mtfrase_dom"/>
</dbReference>
<dbReference type="PANTHER" id="PTHR18895">
    <property type="entry name" value="HEMK METHYLTRANSFERASE"/>
    <property type="match status" value="1"/>
</dbReference>
<dbReference type="PANTHER" id="PTHR18895:SF74">
    <property type="entry name" value="MTRF1L RELEASE FACTOR GLUTAMINE METHYLTRANSFERASE"/>
    <property type="match status" value="1"/>
</dbReference>
<dbReference type="Gene3D" id="3.40.50.150">
    <property type="entry name" value="Vaccinia Virus protein VP39"/>
    <property type="match status" value="1"/>
</dbReference>
<dbReference type="GO" id="GO:0036009">
    <property type="term" value="F:protein-glutamine N-methyltransferase activity"/>
    <property type="evidence" value="ECO:0007669"/>
    <property type="project" value="TreeGrafter"/>
</dbReference>
<dbReference type="InterPro" id="IPR002052">
    <property type="entry name" value="DNA_methylase_N6_adenine_CS"/>
</dbReference>
<dbReference type="InterPro" id="IPR050320">
    <property type="entry name" value="N5-glutamine_MTase"/>
</dbReference>
<name>A0A085V560_PSESX</name>
<evidence type="ECO:0000256" key="1">
    <source>
        <dbReference type="ARBA" id="ARBA00022603"/>
    </source>
</evidence>
<gene>
    <name evidence="5" type="ORF">IV01_24935</name>
</gene>
<evidence type="ECO:0000313" key="6">
    <source>
        <dbReference type="Proteomes" id="UP000028631"/>
    </source>
</evidence>
<feature type="domain" description="Methyltransferase small" evidence="4">
    <location>
        <begin position="113"/>
        <end position="242"/>
    </location>
</feature>
<keyword evidence="2 5" id="KW-0808">Transferase</keyword>
<sequence length="306" mass="33570">MALLQLGRRLQADGYQFTTVTPLTHQRNNARDQNQKAKSLRDVFGWNRPFETGLLPDVELEALLASGVIRAHAGLWISYVRWSSLDDMLFVHSSFPTVAHDSVFFGPDTYRFSQAIQQHLQTTTQPIKTAADIGCGSGVGAILIGKARRDAQVLALDINPTALRYTAVNAALAGTENVSAWHSDILASASGNFDLIVANPPYMQDTQQRAYRHGGERLGSELSVRIVDQAIKRLSVGGTLLLYTGAPSVNGVDLFLEGARHLVDAPNLAWTYREMDPDVFGEELETPTYAEAERIAAVVLTVTRTY</sequence>
<protein>
    <submittedName>
        <fullName evidence="5">SAM-dependent methyltransferase</fullName>
    </submittedName>
</protein>
<dbReference type="AlphaFoldDB" id="A0A085V560"/>
<evidence type="ECO:0000313" key="5">
    <source>
        <dbReference type="EMBL" id="KFE50573.1"/>
    </source>
</evidence>
<proteinExistence type="predicted"/>
<evidence type="ECO:0000256" key="2">
    <source>
        <dbReference type="ARBA" id="ARBA00022679"/>
    </source>
</evidence>
<dbReference type="PROSITE" id="PS00092">
    <property type="entry name" value="N6_MTASE"/>
    <property type="match status" value="1"/>
</dbReference>
<evidence type="ECO:0000256" key="3">
    <source>
        <dbReference type="ARBA" id="ARBA00022691"/>
    </source>
</evidence>
<dbReference type="CDD" id="cd02440">
    <property type="entry name" value="AdoMet_MTases"/>
    <property type="match status" value="1"/>
</dbReference>
<dbReference type="PATRIC" id="fig|317.175.peg.5194"/>
<dbReference type="EMBL" id="JPQU01000100">
    <property type="protein sequence ID" value="KFE50573.1"/>
    <property type="molecule type" value="Genomic_DNA"/>
</dbReference>